<gene>
    <name evidence="1" type="ORF">PHAMO_50006</name>
</gene>
<organism evidence="1 2">
    <name type="scientific">Magnetospirillum molischianum DSM 120</name>
    <dbReference type="NCBI Taxonomy" id="1150626"/>
    <lineage>
        <taxon>Bacteria</taxon>
        <taxon>Pseudomonadati</taxon>
        <taxon>Pseudomonadota</taxon>
        <taxon>Alphaproteobacteria</taxon>
        <taxon>Rhodospirillales</taxon>
        <taxon>Rhodospirillaceae</taxon>
        <taxon>Magnetospirillum</taxon>
    </lineage>
</organism>
<evidence type="ECO:0000313" key="2">
    <source>
        <dbReference type="Proteomes" id="UP000004169"/>
    </source>
</evidence>
<protein>
    <submittedName>
        <fullName evidence="1">Uncharacterized protein</fullName>
    </submittedName>
</protein>
<proteinExistence type="predicted"/>
<dbReference type="STRING" id="1150626.PHAMO_50006"/>
<reference evidence="1 2" key="1">
    <citation type="journal article" date="2012" name="J. Bacteriol.">
        <title>Draft Genome Sequence of the Purple Photosynthetic Bacterium Phaeospirillum molischianum DSM120, a Particularly Versatile Bacterium.</title>
        <authorList>
            <person name="Duquesne K."/>
            <person name="Prima V."/>
            <person name="Ji B."/>
            <person name="Rouy Z."/>
            <person name="Medigue C."/>
            <person name="Talla E."/>
            <person name="Sturgis J.N."/>
        </authorList>
    </citation>
    <scope>NUCLEOTIDE SEQUENCE [LARGE SCALE GENOMIC DNA]</scope>
    <source>
        <strain evidence="2">DSM120</strain>
    </source>
</reference>
<comment type="caution">
    <text evidence="1">The sequence shown here is derived from an EMBL/GenBank/DDBJ whole genome shotgun (WGS) entry which is preliminary data.</text>
</comment>
<dbReference type="Proteomes" id="UP000004169">
    <property type="component" value="Unassembled WGS sequence"/>
</dbReference>
<dbReference type="EMBL" id="CAHP01000045">
    <property type="protein sequence ID" value="CCG42861.1"/>
    <property type="molecule type" value="Genomic_DNA"/>
</dbReference>
<sequence length="61" mass="6490">MLVGTLAGCSTLKGCWVGLTGSSNAEISDMAPEIPILEVIDALSRQQQALQQHKSLFTDLC</sequence>
<accession>H8FWX3</accession>
<name>H8FWX3_MAGML</name>
<evidence type="ECO:0000313" key="1">
    <source>
        <dbReference type="EMBL" id="CCG42861.1"/>
    </source>
</evidence>
<keyword evidence="2" id="KW-1185">Reference proteome</keyword>
<dbReference type="AlphaFoldDB" id="H8FWX3"/>